<dbReference type="Proteomes" id="UP000001025">
    <property type="component" value="Chromosome"/>
</dbReference>
<accession>Q7US54</accession>
<dbReference type="EnsemblBacteria" id="CAD73943">
    <property type="protein sequence ID" value="CAD73943"/>
    <property type="gene ID" value="RB4705"/>
</dbReference>
<dbReference type="AlphaFoldDB" id="Q7US54"/>
<keyword evidence="2" id="KW-1185">Reference proteome</keyword>
<dbReference type="EMBL" id="BX294140">
    <property type="protein sequence ID" value="CAD73943.1"/>
    <property type="molecule type" value="Genomic_DNA"/>
</dbReference>
<name>Q7US54_RHOBA</name>
<protein>
    <recommendedName>
        <fullName evidence="3">Transposase</fullName>
    </recommendedName>
</protein>
<dbReference type="HOGENOM" id="CLU_3011291_0_0_0"/>
<evidence type="ECO:0000313" key="1">
    <source>
        <dbReference type="EMBL" id="CAD73943.1"/>
    </source>
</evidence>
<dbReference type="STRING" id="243090.RB4705"/>
<evidence type="ECO:0008006" key="3">
    <source>
        <dbReference type="Google" id="ProtNLM"/>
    </source>
</evidence>
<reference evidence="1 2" key="1">
    <citation type="journal article" date="2003" name="Proc. Natl. Acad. Sci. U.S.A.">
        <title>Complete genome sequence of the marine planctomycete Pirellula sp. strain 1.</title>
        <authorList>
            <person name="Gloeckner F.O."/>
            <person name="Kube M."/>
            <person name="Bauer M."/>
            <person name="Teeling H."/>
            <person name="Lombardot T."/>
            <person name="Ludwig W."/>
            <person name="Gade D."/>
            <person name="Beck A."/>
            <person name="Borzym K."/>
            <person name="Heitmann K."/>
            <person name="Rabus R."/>
            <person name="Schlesner H."/>
            <person name="Amann R."/>
            <person name="Reinhardt R."/>
        </authorList>
    </citation>
    <scope>NUCLEOTIDE SEQUENCE [LARGE SCALE GENOMIC DNA]</scope>
    <source>
        <strain evidence="2">DSM 10527 / NCIMB 13988 / SH1</strain>
    </source>
</reference>
<dbReference type="InParanoid" id="Q7US54"/>
<dbReference type="KEGG" id="rba:RB4705"/>
<sequence>MNQWKAYRRLVRENSLKRMLHRVRRLAVLAQSSSGGIRVNGWGPSADAIKLPRAAS</sequence>
<organism evidence="1 2">
    <name type="scientific">Rhodopirellula baltica (strain DSM 10527 / NCIMB 13988 / SH1)</name>
    <dbReference type="NCBI Taxonomy" id="243090"/>
    <lineage>
        <taxon>Bacteria</taxon>
        <taxon>Pseudomonadati</taxon>
        <taxon>Planctomycetota</taxon>
        <taxon>Planctomycetia</taxon>
        <taxon>Pirellulales</taxon>
        <taxon>Pirellulaceae</taxon>
        <taxon>Rhodopirellula</taxon>
    </lineage>
</organism>
<evidence type="ECO:0000313" key="2">
    <source>
        <dbReference type="Proteomes" id="UP000001025"/>
    </source>
</evidence>
<gene>
    <name evidence="1" type="ordered locus">RB4705</name>
</gene>
<proteinExistence type="predicted"/>